<dbReference type="EMBL" id="JAGRRH010000010">
    <property type="protein sequence ID" value="KAG7362673.1"/>
    <property type="molecule type" value="Genomic_DNA"/>
</dbReference>
<organism evidence="3 5">
    <name type="scientific">Nitzschia inconspicua</name>
    <dbReference type="NCBI Taxonomy" id="303405"/>
    <lineage>
        <taxon>Eukaryota</taxon>
        <taxon>Sar</taxon>
        <taxon>Stramenopiles</taxon>
        <taxon>Ochrophyta</taxon>
        <taxon>Bacillariophyta</taxon>
        <taxon>Bacillariophyceae</taxon>
        <taxon>Bacillariophycidae</taxon>
        <taxon>Bacillariales</taxon>
        <taxon>Bacillariaceae</taxon>
        <taxon>Nitzschia</taxon>
    </lineage>
</organism>
<feature type="region of interest" description="Disordered" evidence="1">
    <location>
        <begin position="152"/>
        <end position="185"/>
    </location>
</feature>
<feature type="region of interest" description="Disordered" evidence="1">
    <location>
        <begin position="203"/>
        <end position="236"/>
    </location>
</feature>
<keyword evidence="5" id="KW-1185">Reference proteome</keyword>
<feature type="compositionally biased region" description="Polar residues" evidence="1">
    <location>
        <begin position="56"/>
        <end position="68"/>
    </location>
</feature>
<keyword evidence="2" id="KW-0812">Transmembrane</keyword>
<gene>
    <name evidence="3" type="ORF">IV203_009431</name>
    <name evidence="4" type="ORF">IV203_026033</name>
</gene>
<reference evidence="3" key="2">
    <citation type="submission" date="2021-04" db="EMBL/GenBank/DDBJ databases">
        <authorList>
            <person name="Podell S."/>
        </authorList>
    </citation>
    <scope>NUCLEOTIDE SEQUENCE</scope>
    <source>
        <strain evidence="3">Hildebrandi</strain>
    </source>
</reference>
<keyword evidence="2" id="KW-0472">Membrane</keyword>
<feature type="compositionally biased region" description="Polar residues" evidence="1">
    <location>
        <begin position="15"/>
        <end position="26"/>
    </location>
</feature>
<dbReference type="OrthoDB" id="43541at2759"/>
<keyword evidence="2" id="KW-1133">Transmembrane helix</keyword>
<feature type="compositionally biased region" description="Low complexity" evidence="1">
    <location>
        <begin position="204"/>
        <end position="213"/>
    </location>
</feature>
<name>A0A9K3K717_9STRA</name>
<reference evidence="3" key="1">
    <citation type="journal article" date="2021" name="Sci. Rep.">
        <title>Diploid genomic architecture of Nitzschia inconspicua, an elite biomass production diatom.</title>
        <authorList>
            <person name="Oliver A."/>
            <person name="Podell S."/>
            <person name="Pinowska A."/>
            <person name="Traller J.C."/>
            <person name="Smith S.R."/>
            <person name="McClure R."/>
            <person name="Beliaev A."/>
            <person name="Bohutskyi P."/>
            <person name="Hill E.A."/>
            <person name="Rabines A."/>
            <person name="Zheng H."/>
            <person name="Allen L.Z."/>
            <person name="Kuo A."/>
            <person name="Grigoriev I.V."/>
            <person name="Allen A.E."/>
            <person name="Hazlebeck D."/>
            <person name="Allen E.E."/>
        </authorList>
    </citation>
    <scope>NUCLEOTIDE SEQUENCE</scope>
    <source>
        <strain evidence="3">Hildebrandi</strain>
    </source>
</reference>
<dbReference type="Proteomes" id="UP000693970">
    <property type="component" value="Unassembled WGS sequence"/>
</dbReference>
<proteinExistence type="predicted"/>
<feature type="compositionally biased region" description="Basic residues" evidence="1">
    <location>
        <begin position="69"/>
        <end position="79"/>
    </location>
</feature>
<feature type="compositionally biased region" description="Acidic residues" evidence="1">
    <location>
        <begin position="152"/>
        <end position="162"/>
    </location>
</feature>
<accession>A0A9K3K717</accession>
<evidence type="ECO:0000313" key="4">
    <source>
        <dbReference type="EMBL" id="KAG7362673.1"/>
    </source>
</evidence>
<evidence type="ECO:0000256" key="1">
    <source>
        <dbReference type="SAM" id="MobiDB-lite"/>
    </source>
</evidence>
<feature type="transmembrane region" description="Helical" evidence="2">
    <location>
        <begin position="86"/>
        <end position="108"/>
    </location>
</feature>
<dbReference type="EMBL" id="JAGRRH010000063">
    <property type="protein sequence ID" value="KAG7338165.1"/>
    <property type="molecule type" value="Genomic_DNA"/>
</dbReference>
<sequence length="868" mass="97078">MVEDTTRRRHHSRSVKSGISTSTSATEIGLGGPMTEDDDDNEKSYDNEPKIRPSIASKTTTTVTSPSHRQGRLKKRRRRNENDPPFVVLFLQVGTVLLLLCLVSYYIYRSITHSYAGQSLDEQQYLLSSEEEGAEGDLYEIESSPDEEILAVEGESSSEDDGMNAIDDPSPIDDGMSPEEKQHRLDQAQKLSDLLQEGDKIIEQSSQQQQQQQQRRKLEVTDKPTPPPLPVFDLSPSSHWDAFGSFKTLHSSQNLQVAQQQQQQQQHDQSAFWNASVQFQQQYALLYGGENAARMLLDRGLTTFSTGGEVPSDIVATACRFHEAKREQRPFVMAFGGYSVTTGRGNRHQDSYPFQLQRILEPLLQTAGIPSLQVHNAAIGGCPSFPYGWCMKEFFGDSRRGNATTSSNVTISTPPDVVSWDFGMNEATGGSEGLEAYVRQLLATYSYNLHGPREGTISAPPKLIVKDHSTAKFRQQLLSEYAALLRDPVVIHTDNAVQPFLDRDEEYRPIGFQKWREFGAPHGAPGQAAHHPAVKEHKLNGWMLAMHFVTALHYMMSMNDTKGNWCFQSDRLRATESFRPTLLPPPVSHKIMNDTNIQYDSFLFGRSAETGETTNKQQSWVVDPIHCRTTFQPKLSGDLSEIVASGTEAEDLEVTLPKSQMYYNKGWTFDLSASEKSAKRKLNLYPNGLGFQDSKEAYYGIYESGRMSLLLPYEESESAGTLQRPMVSNPAIDWFQSVIVCQVNEKTFEEHPDACNFATDVSFDIGGVNVTSNTTKMIHTIGSVYLGKPICKHIPVPAGATLTSHNQLLSEDEKATESLEIDQVGLLVEIFVSNPHIVHIEQACSVSHVIWQEQGHRKANNGWKVDTR</sequence>
<comment type="caution">
    <text evidence="3">The sequence shown here is derived from an EMBL/GenBank/DDBJ whole genome shotgun (WGS) entry which is preliminary data.</text>
</comment>
<feature type="compositionally biased region" description="Basic and acidic residues" evidence="1">
    <location>
        <begin position="42"/>
        <end position="51"/>
    </location>
</feature>
<evidence type="ECO:0000313" key="3">
    <source>
        <dbReference type="EMBL" id="KAG7338165.1"/>
    </source>
</evidence>
<evidence type="ECO:0000256" key="2">
    <source>
        <dbReference type="SAM" id="Phobius"/>
    </source>
</evidence>
<protein>
    <submittedName>
        <fullName evidence="3">Uncharacterized protein</fullName>
    </submittedName>
</protein>
<evidence type="ECO:0000313" key="5">
    <source>
        <dbReference type="Proteomes" id="UP000693970"/>
    </source>
</evidence>
<dbReference type="AlphaFoldDB" id="A0A9K3K717"/>
<feature type="region of interest" description="Disordered" evidence="1">
    <location>
        <begin position="1"/>
        <end position="79"/>
    </location>
</feature>